<evidence type="ECO:0000313" key="2">
    <source>
        <dbReference type="EMBL" id="KJU81402.1"/>
    </source>
</evidence>
<evidence type="ECO:0000256" key="1">
    <source>
        <dbReference type="SAM" id="Phobius"/>
    </source>
</evidence>
<proteinExistence type="predicted"/>
<feature type="transmembrane region" description="Helical" evidence="1">
    <location>
        <begin position="34"/>
        <end position="55"/>
    </location>
</feature>
<protein>
    <submittedName>
        <fullName evidence="2">Membrane or secreted protein</fullName>
    </submittedName>
</protein>
<keyword evidence="1" id="KW-0812">Transmembrane</keyword>
<evidence type="ECO:0000313" key="3">
    <source>
        <dbReference type="Proteomes" id="UP000033423"/>
    </source>
</evidence>
<reference evidence="2 3" key="1">
    <citation type="submission" date="2015-02" db="EMBL/GenBank/DDBJ databases">
        <title>Single-cell genomics of uncultivated deep-branching MTB reveals a conserved set of magnetosome genes.</title>
        <authorList>
            <person name="Kolinko S."/>
            <person name="Richter M."/>
            <person name="Glockner F.O."/>
            <person name="Brachmann A."/>
            <person name="Schuler D."/>
        </authorList>
    </citation>
    <scope>NUCLEOTIDE SEQUENCE [LARGE SCALE GENOMIC DNA]</scope>
    <source>
        <strain evidence="2">TM-1</strain>
    </source>
</reference>
<keyword evidence="1" id="KW-0472">Membrane</keyword>
<keyword evidence="3" id="KW-1185">Reference proteome</keyword>
<organism evidence="2 3">
    <name type="scientific">Candidatus Magnetobacterium bavaricum</name>
    <dbReference type="NCBI Taxonomy" id="29290"/>
    <lineage>
        <taxon>Bacteria</taxon>
        <taxon>Pseudomonadati</taxon>
        <taxon>Nitrospirota</taxon>
        <taxon>Thermodesulfovibrionia</taxon>
        <taxon>Thermodesulfovibrionales</taxon>
        <taxon>Candidatus Magnetobacteriaceae</taxon>
        <taxon>Candidatus Magnetobacterium</taxon>
    </lineage>
</organism>
<comment type="caution">
    <text evidence="2">The sequence shown here is derived from an EMBL/GenBank/DDBJ whole genome shotgun (WGS) entry which is preliminary data.</text>
</comment>
<keyword evidence="1" id="KW-1133">Transmembrane helix</keyword>
<dbReference type="EMBL" id="LACI01002714">
    <property type="protein sequence ID" value="KJU81402.1"/>
    <property type="molecule type" value="Genomic_DNA"/>
</dbReference>
<name>A0A0F3GHV0_9BACT</name>
<sequence>MPLIRRINLSASAMMFCVAPECSTTPSITASALALMIVIGVLNWWVISAMTRFLTSALRLSCPAM</sequence>
<gene>
    <name evidence="2" type="ORF">MBAV_006404</name>
</gene>
<accession>A0A0F3GHV0</accession>
<dbReference type="Proteomes" id="UP000033423">
    <property type="component" value="Unassembled WGS sequence"/>
</dbReference>
<dbReference type="AlphaFoldDB" id="A0A0F3GHV0"/>